<accession>A0A1A9LE27</accession>
<dbReference type="OrthoDB" id="1446620at2"/>
<dbReference type="Proteomes" id="UP000077552">
    <property type="component" value="Unassembled WGS sequence"/>
</dbReference>
<gene>
    <name evidence="1" type="ORF">A7A78_02915</name>
</gene>
<protein>
    <submittedName>
        <fullName evidence="1">Uncharacterized protein</fullName>
    </submittedName>
</protein>
<keyword evidence="2" id="KW-1185">Reference proteome</keyword>
<proteinExistence type="predicted"/>
<dbReference type="STRING" id="1385699.A7A78_02915"/>
<name>A0A1A9LE27_9FLAO</name>
<evidence type="ECO:0000313" key="1">
    <source>
        <dbReference type="EMBL" id="OAD91463.1"/>
    </source>
</evidence>
<sequence>MGTTVGDVIISYDINRYHTDVKNAMINLGYRTVWNYTGEPIYHLPNTTLVHQSKSSDQAMAALKNICLRLSVTLEKAVAVKAAEFVGV</sequence>
<organism evidence="1 2">
    <name type="scientific">Aequorivita soesokkakensis</name>
    <dbReference type="NCBI Taxonomy" id="1385699"/>
    <lineage>
        <taxon>Bacteria</taxon>
        <taxon>Pseudomonadati</taxon>
        <taxon>Bacteroidota</taxon>
        <taxon>Flavobacteriia</taxon>
        <taxon>Flavobacteriales</taxon>
        <taxon>Flavobacteriaceae</taxon>
        <taxon>Aequorivita</taxon>
    </lineage>
</organism>
<evidence type="ECO:0000313" key="2">
    <source>
        <dbReference type="Proteomes" id="UP000077552"/>
    </source>
</evidence>
<dbReference type="AlphaFoldDB" id="A0A1A9LE27"/>
<dbReference type="RefSeq" id="WP_068761637.1">
    <property type="nucleotide sequence ID" value="NZ_LXIE01000012.1"/>
</dbReference>
<reference evidence="1 2" key="1">
    <citation type="submission" date="2016-05" db="EMBL/GenBank/DDBJ databases">
        <title>Genome sequencing of Vitellibacter soesokkakensis RSSK-12.</title>
        <authorList>
            <person name="Thevarajoo S."/>
            <person name="Selvaratnam C."/>
            <person name="Goh K.M."/>
            <person name="Chan K.-G."/>
            <person name="Chong C.S."/>
        </authorList>
    </citation>
    <scope>NUCLEOTIDE SEQUENCE [LARGE SCALE GENOMIC DNA]</scope>
    <source>
        <strain evidence="1 2">RSSK-12</strain>
    </source>
</reference>
<comment type="caution">
    <text evidence="1">The sequence shown here is derived from an EMBL/GenBank/DDBJ whole genome shotgun (WGS) entry which is preliminary data.</text>
</comment>
<dbReference type="EMBL" id="LXIE01000012">
    <property type="protein sequence ID" value="OAD91463.1"/>
    <property type="molecule type" value="Genomic_DNA"/>
</dbReference>